<evidence type="ECO:0000313" key="2">
    <source>
        <dbReference type="Proteomes" id="UP001305779"/>
    </source>
</evidence>
<keyword evidence="2" id="KW-1185">Reference proteome</keyword>
<protein>
    <recommendedName>
        <fullName evidence="3">DUF4185 domain-containing protein</fullName>
    </recommendedName>
</protein>
<comment type="caution">
    <text evidence="1">The sequence shown here is derived from an EMBL/GenBank/DDBJ whole genome shotgun (WGS) entry which is preliminary data.</text>
</comment>
<proteinExistence type="predicted"/>
<dbReference type="Proteomes" id="UP001305779">
    <property type="component" value="Unassembled WGS sequence"/>
</dbReference>
<name>A0ABR0EGH1_ZASCE</name>
<evidence type="ECO:0008006" key="3">
    <source>
        <dbReference type="Google" id="ProtNLM"/>
    </source>
</evidence>
<accession>A0ABR0EGH1</accession>
<evidence type="ECO:0000313" key="1">
    <source>
        <dbReference type="EMBL" id="KAK4500168.1"/>
    </source>
</evidence>
<organism evidence="1 2">
    <name type="scientific">Zasmidium cellare</name>
    <name type="common">Wine cellar mold</name>
    <name type="synonym">Racodium cellare</name>
    <dbReference type="NCBI Taxonomy" id="395010"/>
    <lineage>
        <taxon>Eukaryota</taxon>
        <taxon>Fungi</taxon>
        <taxon>Dikarya</taxon>
        <taxon>Ascomycota</taxon>
        <taxon>Pezizomycotina</taxon>
        <taxon>Dothideomycetes</taxon>
        <taxon>Dothideomycetidae</taxon>
        <taxon>Mycosphaerellales</taxon>
        <taxon>Mycosphaerellaceae</taxon>
        <taxon>Zasmidium</taxon>
    </lineage>
</organism>
<gene>
    <name evidence="1" type="ORF">PRZ48_008354</name>
</gene>
<dbReference type="EMBL" id="JAXOVC010000006">
    <property type="protein sequence ID" value="KAK4500168.1"/>
    <property type="molecule type" value="Genomic_DNA"/>
</dbReference>
<sequence>MHSLILQAHYLANIVELVRLTPYQDNPTNITIIGDCKADPHWFFEGNGDAQGTVRSNPSDACRSETFGPAPNTMMVPLEEGSTTGLNVWSIYCGAVQYNTLIEWDTTDLAGRVANNENIPNTRTVDRLFNASQPLYGTDGFAIDDKYIYLVARNDANFKLARVEKDKRTDISQYKYYYPTANQWNETIPAPEDSTSDSNFFIGTSPGNGVQFGSDLFFSPYFNTWMLSYSSAAYVGLYNLAYSTTGNVEGPYDDLSGYYAPQLDDACIQRSPGYIPE</sequence>
<reference evidence="1 2" key="1">
    <citation type="journal article" date="2023" name="G3 (Bethesda)">
        <title>A chromosome-level genome assembly of Zasmidium syzygii isolated from banana leaves.</title>
        <authorList>
            <person name="van Westerhoven A.C."/>
            <person name="Mehrabi R."/>
            <person name="Talebi R."/>
            <person name="Steentjes M.B.F."/>
            <person name="Corcolon B."/>
            <person name="Chong P.A."/>
            <person name="Kema G.H.J."/>
            <person name="Seidl M.F."/>
        </authorList>
    </citation>
    <scope>NUCLEOTIDE SEQUENCE [LARGE SCALE GENOMIC DNA]</scope>
    <source>
        <strain evidence="1 2">P124</strain>
    </source>
</reference>